<evidence type="ECO:0000313" key="2">
    <source>
        <dbReference type="Proteomes" id="UP000012073"/>
    </source>
</evidence>
<dbReference type="Proteomes" id="UP000012073">
    <property type="component" value="Unassembled WGS sequence"/>
</dbReference>
<reference evidence="2" key="1">
    <citation type="journal article" date="2013" name="Proc. Natl. Acad. Sci. U.S.A.">
        <title>Genome structure and metabolic features in the red seaweed Chondrus crispus shed light on evolution of the Archaeplastida.</title>
        <authorList>
            <person name="Collen J."/>
            <person name="Porcel B."/>
            <person name="Carre W."/>
            <person name="Ball S.G."/>
            <person name="Chaparro C."/>
            <person name="Tonon T."/>
            <person name="Barbeyron T."/>
            <person name="Michel G."/>
            <person name="Noel B."/>
            <person name="Valentin K."/>
            <person name="Elias M."/>
            <person name="Artiguenave F."/>
            <person name="Arun A."/>
            <person name="Aury J.M."/>
            <person name="Barbosa-Neto J.F."/>
            <person name="Bothwell J.H."/>
            <person name="Bouget F.Y."/>
            <person name="Brillet L."/>
            <person name="Cabello-Hurtado F."/>
            <person name="Capella-Gutierrez S."/>
            <person name="Charrier B."/>
            <person name="Cladiere L."/>
            <person name="Cock J.M."/>
            <person name="Coelho S.M."/>
            <person name="Colleoni C."/>
            <person name="Czjzek M."/>
            <person name="Da Silva C."/>
            <person name="Delage L."/>
            <person name="Denoeud F."/>
            <person name="Deschamps P."/>
            <person name="Dittami S.M."/>
            <person name="Gabaldon T."/>
            <person name="Gachon C.M."/>
            <person name="Groisillier A."/>
            <person name="Herve C."/>
            <person name="Jabbari K."/>
            <person name="Katinka M."/>
            <person name="Kloareg B."/>
            <person name="Kowalczyk N."/>
            <person name="Labadie K."/>
            <person name="Leblanc C."/>
            <person name="Lopez P.J."/>
            <person name="McLachlan D.H."/>
            <person name="Meslet-Cladiere L."/>
            <person name="Moustafa A."/>
            <person name="Nehr Z."/>
            <person name="Nyvall Collen P."/>
            <person name="Panaud O."/>
            <person name="Partensky F."/>
            <person name="Poulain J."/>
            <person name="Rensing S.A."/>
            <person name="Rousvoal S."/>
            <person name="Samson G."/>
            <person name="Symeonidi A."/>
            <person name="Weissenbach J."/>
            <person name="Zambounis A."/>
            <person name="Wincker P."/>
            <person name="Boyen C."/>
        </authorList>
    </citation>
    <scope>NUCLEOTIDE SEQUENCE [LARGE SCALE GENOMIC DNA]</scope>
    <source>
        <strain evidence="2">cv. Stackhouse</strain>
    </source>
</reference>
<gene>
    <name evidence="1" type="ORF">CHC_T00003701001</name>
</gene>
<dbReference type="RefSeq" id="XP_005714607.1">
    <property type="nucleotide sequence ID" value="XM_005714550.1"/>
</dbReference>
<dbReference type="EMBL" id="HG001706">
    <property type="protein sequence ID" value="CDF34788.1"/>
    <property type="molecule type" value="Genomic_DNA"/>
</dbReference>
<evidence type="ECO:0000313" key="1">
    <source>
        <dbReference type="EMBL" id="CDF34788.1"/>
    </source>
</evidence>
<dbReference type="AlphaFoldDB" id="R7QAG2"/>
<dbReference type="GeneID" id="17322315"/>
<organism evidence="1 2">
    <name type="scientific">Chondrus crispus</name>
    <name type="common">Carrageen Irish moss</name>
    <name type="synonym">Polymorpha crispa</name>
    <dbReference type="NCBI Taxonomy" id="2769"/>
    <lineage>
        <taxon>Eukaryota</taxon>
        <taxon>Rhodophyta</taxon>
        <taxon>Florideophyceae</taxon>
        <taxon>Rhodymeniophycidae</taxon>
        <taxon>Gigartinales</taxon>
        <taxon>Gigartinaceae</taxon>
        <taxon>Chondrus</taxon>
    </lineage>
</organism>
<dbReference type="KEGG" id="ccp:CHC_T00003701001"/>
<protein>
    <submittedName>
        <fullName evidence="1">Uncharacterized protein</fullName>
    </submittedName>
</protein>
<accession>R7QAG2</accession>
<keyword evidence="2" id="KW-1185">Reference proteome</keyword>
<name>R7QAG2_CHOCR</name>
<dbReference type="Gramene" id="CDF34788">
    <property type="protein sequence ID" value="CDF34788"/>
    <property type="gene ID" value="CHC_T00003701001"/>
</dbReference>
<sequence>MVGAISSCEDHGKGGICRLGRKGAALQPVASHTHAQRTGRQRTETPIRWDGAIYIQPAPRSISH</sequence>
<proteinExistence type="predicted"/>